<feature type="non-terminal residue" evidence="1">
    <location>
        <position position="132"/>
    </location>
</feature>
<reference evidence="1" key="1">
    <citation type="submission" date="2022-06" db="EMBL/GenBank/DDBJ databases">
        <title>Phylogenomic reconstructions and comparative analyses of Kickxellomycotina fungi.</title>
        <authorList>
            <person name="Reynolds N.K."/>
            <person name="Stajich J.E."/>
            <person name="Barry K."/>
            <person name="Grigoriev I.V."/>
            <person name="Crous P."/>
            <person name="Smith M.E."/>
        </authorList>
    </citation>
    <scope>NUCLEOTIDE SEQUENCE</scope>
    <source>
        <strain evidence="1">RSA 2271</strain>
    </source>
</reference>
<name>A0ACC1HIB3_9FUNG</name>
<accession>A0ACC1HIB3</accession>
<dbReference type="EMBL" id="JAMZIH010005516">
    <property type="protein sequence ID" value="KAJ1675056.1"/>
    <property type="molecule type" value="Genomic_DNA"/>
</dbReference>
<evidence type="ECO:0000313" key="2">
    <source>
        <dbReference type="Proteomes" id="UP001145114"/>
    </source>
</evidence>
<gene>
    <name evidence="1" type="primary">ALI1_1</name>
    <name evidence="1" type="ORF">EV182_002027</name>
</gene>
<proteinExistence type="predicted"/>
<comment type="caution">
    <text evidence="1">The sequence shown here is derived from an EMBL/GenBank/DDBJ whole genome shotgun (WGS) entry which is preliminary data.</text>
</comment>
<evidence type="ECO:0000313" key="1">
    <source>
        <dbReference type="EMBL" id="KAJ1675056.1"/>
    </source>
</evidence>
<protein>
    <submittedName>
        <fullName evidence="1">NADH-ubiquinone oxidoreductase 30.4 kDa subunit, mitochondrial</fullName>
    </submittedName>
</protein>
<sequence length="132" mass="15048">MQGFRALTSSIPRGLVAAASPADNKVAADPNQRNDDKTLYEFGKYLASVLPKFIQQYSVWKDELTLYVAPSALVPVLKFLRDHTNCQYKQLSDTTAVDYPTRANRFEVVHNLISYRYNSRIRVKTYADETLP</sequence>
<organism evidence="1 2">
    <name type="scientific">Spiromyces aspiralis</name>
    <dbReference type="NCBI Taxonomy" id="68401"/>
    <lineage>
        <taxon>Eukaryota</taxon>
        <taxon>Fungi</taxon>
        <taxon>Fungi incertae sedis</taxon>
        <taxon>Zoopagomycota</taxon>
        <taxon>Kickxellomycotina</taxon>
        <taxon>Kickxellomycetes</taxon>
        <taxon>Kickxellales</taxon>
        <taxon>Kickxellaceae</taxon>
        <taxon>Spiromyces</taxon>
    </lineage>
</organism>
<keyword evidence="2" id="KW-1185">Reference proteome</keyword>
<dbReference type="Proteomes" id="UP001145114">
    <property type="component" value="Unassembled WGS sequence"/>
</dbReference>